<dbReference type="Pfam" id="PF16363">
    <property type="entry name" value="GDP_Man_Dehyd"/>
    <property type="match status" value="1"/>
</dbReference>
<dbReference type="InterPro" id="IPR016040">
    <property type="entry name" value="NAD(P)-bd_dom"/>
</dbReference>
<dbReference type="NCBIfam" id="TIGR01472">
    <property type="entry name" value="gmd"/>
    <property type="match status" value="1"/>
</dbReference>
<evidence type="ECO:0000256" key="4">
    <source>
        <dbReference type="ARBA" id="ARBA00023239"/>
    </source>
</evidence>
<dbReference type="SUPFAM" id="SSF51735">
    <property type="entry name" value="NAD(P)-binding Rossmann-fold domains"/>
    <property type="match status" value="1"/>
</dbReference>
<feature type="domain" description="NAD(P)-binding" evidence="5">
    <location>
        <begin position="5"/>
        <end position="343"/>
    </location>
</feature>
<comment type="cofactor">
    <cofactor evidence="1">
        <name>NADP(+)</name>
        <dbReference type="ChEBI" id="CHEBI:58349"/>
    </cofactor>
</comment>
<dbReference type="EMBL" id="CABR01000025">
    <property type="protein sequence ID" value="CBI09312.1"/>
    <property type="molecule type" value="Genomic_DNA"/>
</dbReference>
<dbReference type="PANTHER" id="PTHR43715:SF1">
    <property type="entry name" value="GDP-MANNOSE 4,6 DEHYDRATASE"/>
    <property type="match status" value="1"/>
</dbReference>
<comment type="similarity">
    <text evidence="2">Belongs to the NAD(P)-dependent epimerase/dehydratase family. GDP-mannose 4,6-dehydratase subfamily.</text>
</comment>
<dbReference type="PANTHER" id="PTHR43715">
    <property type="entry name" value="GDP-MANNOSE 4,6-DEHYDRATASE"/>
    <property type="match status" value="1"/>
</dbReference>
<accession>E6QPZ1</accession>
<dbReference type="InterPro" id="IPR036291">
    <property type="entry name" value="NAD(P)-bd_dom_sf"/>
</dbReference>
<dbReference type="GO" id="GO:0042351">
    <property type="term" value="P:'de novo' GDP-L-fucose biosynthetic process"/>
    <property type="evidence" value="ECO:0007669"/>
    <property type="project" value="TreeGrafter"/>
</dbReference>
<name>E6QPZ1_9ZZZZ</name>
<dbReference type="FunFam" id="3.40.50.720:FF:000924">
    <property type="entry name" value="GDP-mannose 4,6 dehydratase"/>
    <property type="match status" value="1"/>
</dbReference>
<evidence type="ECO:0000259" key="5">
    <source>
        <dbReference type="Pfam" id="PF16363"/>
    </source>
</evidence>
<keyword evidence="4 6" id="KW-0456">Lyase</keyword>
<dbReference type="HAMAP" id="MF_00955">
    <property type="entry name" value="GDP_Man_dehydratase"/>
    <property type="match status" value="1"/>
</dbReference>
<dbReference type="Gene3D" id="3.40.50.720">
    <property type="entry name" value="NAD(P)-binding Rossmann-like Domain"/>
    <property type="match status" value="1"/>
</dbReference>
<dbReference type="EC" id="4.2.1.47" evidence="3"/>
<evidence type="ECO:0000256" key="2">
    <source>
        <dbReference type="ARBA" id="ARBA00009263"/>
    </source>
</evidence>
<dbReference type="GO" id="GO:0008446">
    <property type="term" value="F:GDP-mannose 4,6-dehydratase activity"/>
    <property type="evidence" value="ECO:0007669"/>
    <property type="project" value="UniProtKB-EC"/>
</dbReference>
<organism evidence="6">
    <name type="scientific">mine drainage metagenome</name>
    <dbReference type="NCBI Taxonomy" id="410659"/>
    <lineage>
        <taxon>unclassified sequences</taxon>
        <taxon>metagenomes</taxon>
        <taxon>ecological metagenomes</taxon>
    </lineage>
</organism>
<evidence type="ECO:0000256" key="3">
    <source>
        <dbReference type="ARBA" id="ARBA00011989"/>
    </source>
</evidence>
<evidence type="ECO:0000313" key="6">
    <source>
        <dbReference type="EMBL" id="CBI09312.1"/>
    </source>
</evidence>
<comment type="caution">
    <text evidence="6">The sequence shown here is derived from an EMBL/GenBank/DDBJ whole genome shotgun (WGS) entry which is preliminary data.</text>
</comment>
<dbReference type="AlphaFoldDB" id="E6QPZ1"/>
<sequence>MKKAIITGITGQDGAYLAQLLLEKGYTVYGTYRRTSSVNFWRIAELGVDKHPNLHLVEYDLTDLGATIRLLQSAEATEVYNLAAQSFVGVSFDQPVTTAQITGLGPLNLLEAIRIVNPKIRYYQASTSEMFGKVQAVPQVEDTPFYPRSPYGVAKLYAHWMTINYRESYGIFAASGILFNHESPLRGLEFVTRKITDAAARIHLGKQDCVELGNLDARRDWGFAEEYVDGMWRMLQTDVPDTFVLATNRTETVRDFVRMAFKGAGITVEFKGSAENETAVVAAFTPTVSQREGGLKVGQTVMRVNPKFYRPAEVELLIGDPAKAKAKLGWEPKTSLEDLCGMMVEADLRRNIAGISF</sequence>
<proteinExistence type="inferred from homology"/>
<evidence type="ECO:0000256" key="1">
    <source>
        <dbReference type="ARBA" id="ARBA00001937"/>
    </source>
</evidence>
<reference evidence="6" key="1">
    <citation type="submission" date="2009-10" db="EMBL/GenBank/DDBJ databases">
        <title>Diversity of trophic interactions inside an arsenic-rich microbial ecosystem.</title>
        <authorList>
            <person name="Bertin P.N."/>
            <person name="Heinrich-Salmeron A."/>
            <person name="Pelletier E."/>
            <person name="Goulhen-Chollet F."/>
            <person name="Arsene-Ploetze F."/>
            <person name="Gallien S."/>
            <person name="Calteau A."/>
            <person name="Vallenet D."/>
            <person name="Casiot C."/>
            <person name="Chane-Woon-Ming B."/>
            <person name="Giloteaux L."/>
            <person name="Barakat M."/>
            <person name="Bonnefoy V."/>
            <person name="Bruneel O."/>
            <person name="Chandler M."/>
            <person name="Cleiss J."/>
            <person name="Duran R."/>
            <person name="Elbaz-Poulichet F."/>
            <person name="Fonknechten N."/>
            <person name="Lauga B."/>
            <person name="Mornico D."/>
            <person name="Ortet P."/>
            <person name="Schaeffer C."/>
            <person name="Siguier P."/>
            <person name="Alexander Thil Smith A."/>
            <person name="Van Dorsselaer A."/>
            <person name="Weissenbach J."/>
            <person name="Medigue C."/>
            <person name="Le Paslier D."/>
        </authorList>
    </citation>
    <scope>NUCLEOTIDE SEQUENCE</scope>
</reference>
<protein>
    <recommendedName>
        <fullName evidence="3">GDP-mannose 4,6-dehydratase</fullName>
        <ecNumber evidence="3">4.2.1.47</ecNumber>
    </recommendedName>
</protein>
<dbReference type="Gene3D" id="3.90.25.10">
    <property type="entry name" value="UDP-galactose 4-epimerase, domain 1"/>
    <property type="match status" value="1"/>
</dbReference>
<gene>
    <name evidence="6" type="primary">gmd</name>
    <name evidence="6" type="ORF">CARN7_0037</name>
</gene>
<dbReference type="InterPro" id="IPR006368">
    <property type="entry name" value="GDP_Man_deHydtase"/>
</dbReference>
<dbReference type="CDD" id="cd05260">
    <property type="entry name" value="GDP_MD_SDR_e"/>
    <property type="match status" value="1"/>
</dbReference>